<dbReference type="Pfam" id="PF19290">
    <property type="entry name" value="PmbA_TldD_2nd"/>
    <property type="match status" value="1"/>
</dbReference>
<dbReference type="PANTHER" id="PTHR43421:SF1">
    <property type="entry name" value="METALLOPROTEASE PMBA"/>
    <property type="match status" value="1"/>
</dbReference>
<protein>
    <submittedName>
        <fullName evidence="6">TldD/PmbA family protein</fullName>
    </submittedName>
</protein>
<feature type="domain" description="Metalloprotease TldD/E N-terminal" evidence="3">
    <location>
        <begin position="29"/>
        <end position="91"/>
    </location>
</feature>
<evidence type="ECO:0000313" key="7">
    <source>
        <dbReference type="Proteomes" id="UP001201701"/>
    </source>
</evidence>
<dbReference type="InterPro" id="IPR047657">
    <property type="entry name" value="PmbA"/>
</dbReference>
<keyword evidence="7" id="KW-1185">Reference proteome</keyword>
<evidence type="ECO:0000256" key="2">
    <source>
        <dbReference type="SAM" id="MobiDB-lite"/>
    </source>
</evidence>
<evidence type="ECO:0000313" key="6">
    <source>
        <dbReference type="EMBL" id="MCG7503946.1"/>
    </source>
</evidence>
<feature type="compositionally biased region" description="Polar residues" evidence="2">
    <location>
        <begin position="332"/>
        <end position="349"/>
    </location>
</feature>
<evidence type="ECO:0000256" key="1">
    <source>
        <dbReference type="ARBA" id="ARBA00005836"/>
    </source>
</evidence>
<dbReference type="InterPro" id="IPR045569">
    <property type="entry name" value="Metalloprtase-TldD/E_C"/>
</dbReference>
<dbReference type="Pfam" id="PF01523">
    <property type="entry name" value="PmbA_TldD_1st"/>
    <property type="match status" value="1"/>
</dbReference>
<gene>
    <name evidence="6" type="ORF">L4923_02815</name>
</gene>
<feature type="domain" description="Metalloprotease TldD/E C-terminal" evidence="4">
    <location>
        <begin position="231"/>
        <end position="446"/>
    </location>
</feature>
<accession>A0ABS9QAT1</accession>
<dbReference type="Proteomes" id="UP001201701">
    <property type="component" value="Unassembled WGS sequence"/>
</dbReference>
<dbReference type="InterPro" id="IPR002510">
    <property type="entry name" value="Metalloprtase-TldD/E_N"/>
</dbReference>
<dbReference type="EMBL" id="JAKREW010000001">
    <property type="protein sequence ID" value="MCG7503946.1"/>
    <property type="molecule type" value="Genomic_DNA"/>
</dbReference>
<organism evidence="6 7">
    <name type="scientific">Mesorhizobium retamae</name>
    <dbReference type="NCBI Taxonomy" id="2912854"/>
    <lineage>
        <taxon>Bacteria</taxon>
        <taxon>Pseudomonadati</taxon>
        <taxon>Pseudomonadota</taxon>
        <taxon>Alphaproteobacteria</taxon>
        <taxon>Hyphomicrobiales</taxon>
        <taxon>Phyllobacteriaceae</taxon>
        <taxon>Mesorhizobium</taxon>
    </lineage>
</organism>
<sequence length="447" mass="46412">MADTLDTSKLTDRVAALVDAAKKAGADAADAVVVLGRSTSVSVRLGKVENTNASESEDVSLRVFVGNRVASVSATAASDPKSLAERAVAMAKVSPEDPFQGLADPSLLANGRNDLDLFDKTEISADRLREDALAAEQAALAVKGVTNSGGSAAGAGMGGLVLATSHGFLGQYAATRFSRSASVIAGEGTGMERDYDYSSRLHFADLDDPETIGRNAGERAVKRIGARKVPTGTVTVVFDPRVARGIAGHLAGAINGASVARKTSFLRDMMGKQVASAAITVTDEPLRRRGQASRPFDGEGVGGEKLLMVEKGVLNHWFLSTSAARELGLTTNGRGARSGSQVSPSSTNVAIEPGERSPEELIGALKAGFYVTEVFGQGVNMVTGEYSRGASGFWIENGELTYPVSEVTIASNLKTIFLGLVPANDLDREYGTAAPTLLVEGMTLAGS</sequence>
<dbReference type="PANTHER" id="PTHR43421">
    <property type="entry name" value="METALLOPROTEASE PMBA"/>
    <property type="match status" value="1"/>
</dbReference>
<feature type="domain" description="Metalloprotease TldD/E central" evidence="5">
    <location>
        <begin position="121"/>
        <end position="223"/>
    </location>
</feature>
<dbReference type="InterPro" id="IPR036059">
    <property type="entry name" value="TldD/PmbA_sf"/>
</dbReference>
<dbReference type="RefSeq" id="WP_239361891.1">
    <property type="nucleotide sequence ID" value="NZ_JAKREW010000001.1"/>
</dbReference>
<dbReference type="Gene3D" id="3.30.2290.10">
    <property type="entry name" value="PmbA/TldD superfamily"/>
    <property type="match status" value="1"/>
</dbReference>
<evidence type="ECO:0000259" key="5">
    <source>
        <dbReference type="Pfam" id="PF19290"/>
    </source>
</evidence>
<evidence type="ECO:0000259" key="4">
    <source>
        <dbReference type="Pfam" id="PF19289"/>
    </source>
</evidence>
<dbReference type="SUPFAM" id="SSF111283">
    <property type="entry name" value="Putative modulator of DNA gyrase, PmbA/TldD"/>
    <property type="match status" value="1"/>
</dbReference>
<comment type="caution">
    <text evidence="6">The sequence shown here is derived from an EMBL/GenBank/DDBJ whole genome shotgun (WGS) entry which is preliminary data.</text>
</comment>
<dbReference type="InterPro" id="IPR035068">
    <property type="entry name" value="TldD/PmbA_N"/>
</dbReference>
<name>A0ABS9QAT1_9HYPH</name>
<evidence type="ECO:0000259" key="3">
    <source>
        <dbReference type="Pfam" id="PF01523"/>
    </source>
</evidence>
<dbReference type="Pfam" id="PF19289">
    <property type="entry name" value="PmbA_TldD_3rd"/>
    <property type="match status" value="1"/>
</dbReference>
<reference evidence="6 7" key="1">
    <citation type="submission" date="2022-02" db="EMBL/GenBank/DDBJ databases">
        <title>Draft genome sequence of Mezorhizobium retamae strain IRAMC:0171 isolated from Retama raetam nodules.</title>
        <authorList>
            <person name="Bengaied R."/>
            <person name="Sbissi I."/>
            <person name="Huber K."/>
            <person name="Ghodbane F."/>
            <person name="Nouioui I."/>
            <person name="Tarhouni M."/>
            <person name="Gtari M."/>
        </authorList>
    </citation>
    <scope>NUCLEOTIDE SEQUENCE [LARGE SCALE GENOMIC DNA]</scope>
    <source>
        <strain evidence="6 7">IRAMC:0171</strain>
    </source>
</reference>
<dbReference type="InterPro" id="IPR045570">
    <property type="entry name" value="Metalloprtase-TldD/E_cen_dom"/>
</dbReference>
<comment type="similarity">
    <text evidence="1">Belongs to the peptidase U62 family.</text>
</comment>
<proteinExistence type="inferred from homology"/>
<feature type="region of interest" description="Disordered" evidence="2">
    <location>
        <begin position="332"/>
        <end position="352"/>
    </location>
</feature>